<dbReference type="PANTHER" id="PTHR45527">
    <property type="entry name" value="NONRIBOSOMAL PEPTIDE SYNTHETASE"/>
    <property type="match status" value="1"/>
</dbReference>
<dbReference type="Pfam" id="PF00550">
    <property type="entry name" value="PP-binding"/>
    <property type="match status" value="2"/>
</dbReference>
<dbReference type="SUPFAM" id="SSF52777">
    <property type="entry name" value="CoA-dependent acyltransferases"/>
    <property type="match status" value="4"/>
</dbReference>
<dbReference type="CDD" id="cd19531">
    <property type="entry name" value="LCL_NRPS-like"/>
    <property type="match status" value="1"/>
</dbReference>
<reference evidence="5 6" key="1">
    <citation type="submission" date="2013-07" db="EMBL/GenBank/DDBJ databases">
        <title>Comparative Genomic and Metabolomic Analysis of Twelve Strains of Pseudoalteromonas luteoviolacea.</title>
        <authorList>
            <person name="Vynne N.G."/>
            <person name="Mansson M."/>
            <person name="Gram L."/>
        </authorList>
    </citation>
    <scope>NUCLEOTIDE SEQUENCE [LARGE SCALE GENOMIC DNA]</scope>
    <source>
        <strain evidence="5 6">S4060-1</strain>
    </source>
</reference>
<dbReference type="Gene3D" id="3.30.559.30">
    <property type="entry name" value="Nonribosomal peptide synthetase, condensation domain"/>
    <property type="match status" value="2"/>
</dbReference>
<evidence type="ECO:0000259" key="4">
    <source>
        <dbReference type="PROSITE" id="PS50075"/>
    </source>
</evidence>
<dbReference type="Pfam" id="PF00668">
    <property type="entry name" value="Condensation"/>
    <property type="match status" value="2"/>
</dbReference>
<dbReference type="InterPro" id="IPR001242">
    <property type="entry name" value="Condensation_dom"/>
</dbReference>
<dbReference type="Gene3D" id="3.40.50.12780">
    <property type="entry name" value="N-terminal domain of ligase-like"/>
    <property type="match status" value="2"/>
</dbReference>
<accession>A0A162BT35</accession>
<dbReference type="FunFam" id="1.10.1200.10:FF:000005">
    <property type="entry name" value="Nonribosomal peptide synthetase 1"/>
    <property type="match status" value="2"/>
</dbReference>
<dbReference type="NCBIfam" id="TIGR04020">
    <property type="entry name" value="seco_metab_LLM"/>
    <property type="match status" value="1"/>
</dbReference>
<evidence type="ECO:0000313" key="6">
    <source>
        <dbReference type="Proteomes" id="UP000076661"/>
    </source>
</evidence>
<protein>
    <recommendedName>
        <fullName evidence="4">Carrier domain-containing protein</fullName>
    </recommendedName>
</protein>
<proteinExistence type="predicted"/>
<dbReference type="NCBIfam" id="NF003417">
    <property type="entry name" value="PRK04813.1"/>
    <property type="match status" value="3"/>
</dbReference>
<gene>
    <name evidence="5" type="ORF">N478_17250</name>
</gene>
<dbReference type="SUPFAM" id="SSF56801">
    <property type="entry name" value="Acetyl-CoA synthetase-like"/>
    <property type="match status" value="3"/>
</dbReference>
<dbReference type="InterPro" id="IPR024011">
    <property type="entry name" value="Biosynth_lucif-like_mOase_dom"/>
</dbReference>
<dbReference type="Pfam" id="PF13193">
    <property type="entry name" value="AMP-binding_C"/>
    <property type="match status" value="2"/>
</dbReference>
<dbReference type="GO" id="GO:0005737">
    <property type="term" value="C:cytoplasm"/>
    <property type="evidence" value="ECO:0007669"/>
    <property type="project" value="TreeGrafter"/>
</dbReference>
<evidence type="ECO:0000256" key="3">
    <source>
        <dbReference type="ARBA" id="ARBA00022553"/>
    </source>
</evidence>
<dbReference type="InterPro" id="IPR020845">
    <property type="entry name" value="AMP-binding_CS"/>
</dbReference>
<dbReference type="SUPFAM" id="SSF51679">
    <property type="entry name" value="Bacterial luciferase-like"/>
    <property type="match status" value="1"/>
</dbReference>
<comment type="caution">
    <text evidence="5">The sequence shown here is derived from an EMBL/GenBank/DDBJ whole genome shotgun (WGS) entry which is preliminary data.</text>
</comment>
<dbReference type="Gene3D" id="2.30.38.10">
    <property type="entry name" value="Luciferase, Domain 3"/>
    <property type="match status" value="1"/>
</dbReference>
<dbReference type="InterPro" id="IPR025110">
    <property type="entry name" value="AMP-bd_C"/>
</dbReference>
<dbReference type="InterPro" id="IPR023213">
    <property type="entry name" value="CAT-like_dom_sf"/>
</dbReference>
<dbReference type="InterPro" id="IPR036661">
    <property type="entry name" value="Luciferase-like_sf"/>
</dbReference>
<keyword evidence="2" id="KW-0596">Phosphopantetheine</keyword>
<evidence type="ECO:0000313" key="5">
    <source>
        <dbReference type="EMBL" id="KZN67971.1"/>
    </source>
</evidence>
<dbReference type="GO" id="GO:0031177">
    <property type="term" value="F:phosphopantetheine binding"/>
    <property type="evidence" value="ECO:0007669"/>
    <property type="project" value="TreeGrafter"/>
</dbReference>
<keyword evidence="3" id="KW-0597">Phosphoprotein</keyword>
<dbReference type="Gene3D" id="3.30.300.30">
    <property type="match status" value="2"/>
</dbReference>
<dbReference type="NCBIfam" id="TIGR01733">
    <property type="entry name" value="AA-adenyl-dom"/>
    <property type="match status" value="1"/>
</dbReference>
<evidence type="ECO:0000256" key="1">
    <source>
        <dbReference type="ARBA" id="ARBA00001957"/>
    </source>
</evidence>
<dbReference type="PANTHER" id="PTHR45527:SF1">
    <property type="entry name" value="FATTY ACID SYNTHASE"/>
    <property type="match status" value="1"/>
</dbReference>
<dbReference type="InterPro" id="IPR006162">
    <property type="entry name" value="Ppantetheine_attach_site"/>
</dbReference>
<dbReference type="SUPFAM" id="SSF47336">
    <property type="entry name" value="ACP-like"/>
    <property type="match status" value="2"/>
</dbReference>
<dbReference type="Gene3D" id="3.30.559.10">
    <property type="entry name" value="Chloramphenicol acetyltransferase-like domain"/>
    <property type="match status" value="2"/>
</dbReference>
<dbReference type="InterPro" id="IPR042099">
    <property type="entry name" value="ANL_N_sf"/>
</dbReference>
<sequence>MELLQLLDLARKNGVKLTTNGQQLTINALKQPPAELVAEIKKHKDELIEFLNSQSAQKETLKLVARADDQPARASSAQRSMWFLEQMGAGKGSLNFPAAFRIEGLLNVAALEDALNKLVVRHEILSTTLTLVDNELYQHVNNDRQLTLAQVDLSNLSESQQQSALLQRMDADLTEPFNISEGEFFRASLLKHSEDSYVLIVCMHHIVSDGWSVAIMLKELQALYGEQTTGIAANLPELSLQYADFSDWQSKYLSSEQYEQDKAYWLTNLENAPALHSVPLDNPRPSVTDYKAGEYAFDCKLSNEILNLAKTNKASVFMVLHAAYALTLSHWSNTSDIILGTPIAGRPSEQLQNNIGCFINMLVLRSRFEHVSSFADVIAQSKNSLMSAYEHQNMPFEALVEELNPDRSVAHSPIFQLSISMHNYEKVDLALSGTSVTELPFSMNKSRYDVELHIFESSTGELSFKFIYANALFSDCTIKRLAASYISVLNSVVNAQALPLGKVNYVCAEQQGLVDHHENYVPMRNDECLHSLFEDMARTKPDALALRYNGDAISYRELNEKSNKVARYLQSQNIEPETPIAICLDRSFELIIAILGVLKAGGCYVAIDPSYPEDRIEFILDDADIKNVITTLEYFQSIEALSDKTVLPLDEEYQDALLGHLSGDNLNLALEPQNLAYIVYTSGSTGNPKGVLIEHNNVTRVVKENGYLEFDGTHTVAQWSSASFDAVTMEIWGALLNGGCLALYHHRDFELQKLNQFIVDNQVTTAWFTSGLFTQWSQHLPQTTTLKYILTGGDVVNPQAVANVYEQFDDVVVFNGYGPTENTTFTYCYPIDRAFDKSRALPLKGLLRGTKAHILTESAQLAAIGAIGELCVSGQGVARGYLGLQSLTQSKFIANTISPESGNVLYKTGDLVRYRPDGSLDFIGRVDTQVKIRGFRVELGEIENVLLSLNGVLNAAVTVFGERKQLVAYICADVKDERALKLRLAEEVETLLPDYMRPHHYVLLSSLALNASGKVDKSKLPEFDVTEIEADDYVAPESDLEKILVRVWRDVLGNEKLGITDNFFNVGGDSIVAIAIIAKCKEQGLEFGVQKLFESKTIKELAAWLEGDEHGSETNATTHQAYSHYSAFSLLSDEQQSAIKSSTLWDDIEDAYPLTQLQQGMLFHSQSQTEEAMYHDLCSYRLKLDWQREAFEKALTHVVQQHPILRSCLLIDSTGALQVVKKREVISFDVVDLSELNEAQQLAEIESWKQQDQASPFEEQAPLWRIVIHVLGNGQLYYHFSFHHAILDGWSVASFNTQLFSVYDEVLSGSKQLSVVEAVPFAHYVRTELQALQCEQAAAYWQSYLQGARLPWWSSIQTPNPQAFEYSLSCEQANALTGLAKQLGVQEKSVYLSVHMLLLYVLSGDNNIATSVVANCRPEQANSEKTLGLFLNSLPFVLPFDAQPKHQFVKEINDLLVTQYAYRNTPLAQVQSISGLDFSSSLFNFVDFHVYQALSSQVEVLSTEGVEKTNYLFSTTCSKNPLTGSVQLNFSVAEQILALLPSAQIKRTVDAIIASMIAGGDEHALSALCLEDDAAIIKHSPVALEQRPLVHEIVASNATENASKVAIRDGVNKLTYSELDNRASALAKLMQIEGIVQGDRVGVCMERSCDLVVAILALFKLGAVYVPLDPTYPLERTSMMIEEASVSLIITESLVAPMLDEALCPLLKIDSEQTTAKLKSGQTDVELITTVTPQSLAYIIFTSGSTGKPKGVMISHLNLQNFFMGLDEYFIAEGNTPVWLASTSINFDISILELVWTVYKGYEVVIQPSQKQAVKQSKAVDFGLFYFAAEEETDKKDKYRLLLEGAKFADKHDFSSVWVPERHFASMGALYPNPSVSAAAVASVTNNVTIRSGSLVLPLHDPLRVAEEWSMVDNLSKGRAELSIASGWHPNDFVLQPKNYTDRHRIMRDNIDVVKSLWRGESISRRNGEGESIDVSIYPKPVQSELPIWITAAGSDETFRYAGSIGANLLTHLLGQNIDELTRKINIYREALASAGFSRDHGKVALMLHTFVGECGHKVKAIVEQPLKAYLKHSLNLLAPLAKQANLDIDNPELINLAFERYYNTDGLFGDVTTCSTKLFAIQEAGVDEIACLIDFGIDHDVVLEHLPYISKLKDKAQKFAAQQCVFEARLKNDLSTEALIEKYDVTHIQMTPSVLSAWADSESGQNALSKLRTVMVGGEALPTHVAQLLLNAVGGNVYNMYGPTETTIWSAISQVTSTDIEIGLPITNTQFVVVGKHGIPVPKGVPGELYIGGASLASGYWGRKDLSDEKFVTATFGQPTEQVFYKTGDLVRMNESGMLEFLGRNDEQIKIKGHRVELGEIESVLKQHKEVTDVVVLANKEKSKLCAFITSDTGALSKEGMQMYLQPLLPSYMLPSDLVILDSLPLMPNGKVNRSWLTTQIDSLDTESVFSAPETEVECILCEIWSTLLNVEKVSIHDKFYDIGGHSLLITRLGAEVNKQFEINLPIRVVFENQSVYALAKAIENEVSIKNMLDDTSSSEEEEQWLI</sequence>
<dbReference type="FunFam" id="3.40.50.980:FF:000001">
    <property type="entry name" value="Non-ribosomal peptide synthetase"/>
    <property type="match status" value="2"/>
</dbReference>
<dbReference type="PATRIC" id="fig|1365257.3.peg.1872"/>
<dbReference type="InterPro" id="IPR009081">
    <property type="entry name" value="PP-bd_ACP"/>
</dbReference>
<dbReference type="GO" id="GO:0044550">
    <property type="term" value="P:secondary metabolite biosynthetic process"/>
    <property type="evidence" value="ECO:0007669"/>
    <property type="project" value="TreeGrafter"/>
</dbReference>
<dbReference type="Gene3D" id="1.10.1200.10">
    <property type="entry name" value="ACP-like"/>
    <property type="match status" value="2"/>
</dbReference>
<dbReference type="CDD" id="cd12117">
    <property type="entry name" value="A_NRPS_Srf_like"/>
    <property type="match status" value="1"/>
</dbReference>
<organism evidence="5 6">
    <name type="scientific">Pseudoalteromonas luteoviolacea S4060-1</name>
    <dbReference type="NCBI Taxonomy" id="1365257"/>
    <lineage>
        <taxon>Bacteria</taxon>
        <taxon>Pseudomonadati</taxon>
        <taxon>Pseudomonadota</taxon>
        <taxon>Gammaproteobacteria</taxon>
        <taxon>Alteromonadales</taxon>
        <taxon>Pseudoalteromonadaceae</taxon>
        <taxon>Pseudoalteromonas</taxon>
    </lineage>
</organism>
<dbReference type="Gene3D" id="3.40.50.980">
    <property type="match status" value="2"/>
</dbReference>
<dbReference type="RefSeq" id="WP_063380785.1">
    <property type="nucleotide sequence ID" value="NZ_AUXX01000011.1"/>
</dbReference>
<dbReference type="PROSITE" id="PS00012">
    <property type="entry name" value="PHOSPHOPANTETHEINE"/>
    <property type="match status" value="1"/>
</dbReference>
<dbReference type="Gene3D" id="1.10.10.1830">
    <property type="entry name" value="Non-ribosomal peptide synthase, adenylation domain"/>
    <property type="match status" value="1"/>
</dbReference>
<dbReference type="Pfam" id="PF18563">
    <property type="entry name" value="TubC_N"/>
    <property type="match status" value="1"/>
</dbReference>
<feature type="domain" description="Carrier" evidence="4">
    <location>
        <begin position="1035"/>
        <end position="1109"/>
    </location>
</feature>
<feature type="domain" description="Carrier" evidence="4">
    <location>
        <begin position="2453"/>
        <end position="2528"/>
    </location>
</feature>
<dbReference type="InterPro" id="IPR011251">
    <property type="entry name" value="Luciferase-like_dom"/>
</dbReference>
<dbReference type="PROSITE" id="PS00455">
    <property type="entry name" value="AMP_BINDING"/>
    <property type="match status" value="2"/>
</dbReference>
<name>A0A162BT35_9GAMM</name>
<dbReference type="InterPro" id="IPR000873">
    <property type="entry name" value="AMP-dep_synth/lig_dom"/>
</dbReference>
<dbReference type="InterPro" id="IPR010071">
    <property type="entry name" value="AA_adenyl_dom"/>
</dbReference>
<comment type="cofactor">
    <cofactor evidence="1">
        <name>pantetheine 4'-phosphate</name>
        <dbReference type="ChEBI" id="CHEBI:47942"/>
    </cofactor>
</comment>
<evidence type="ECO:0000256" key="2">
    <source>
        <dbReference type="ARBA" id="ARBA00022450"/>
    </source>
</evidence>
<dbReference type="PROSITE" id="PS50075">
    <property type="entry name" value="CARRIER"/>
    <property type="match status" value="2"/>
</dbReference>
<dbReference type="Pfam" id="PF00501">
    <property type="entry name" value="AMP-binding"/>
    <property type="match status" value="3"/>
</dbReference>
<dbReference type="InterPro" id="IPR044894">
    <property type="entry name" value="TubC_N_sf"/>
</dbReference>
<dbReference type="InterPro" id="IPR045851">
    <property type="entry name" value="AMP-bd_C_sf"/>
</dbReference>
<dbReference type="GO" id="GO:0016705">
    <property type="term" value="F:oxidoreductase activity, acting on paired donors, with incorporation or reduction of molecular oxygen"/>
    <property type="evidence" value="ECO:0007669"/>
    <property type="project" value="InterPro"/>
</dbReference>
<dbReference type="GO" id="GO:0043041">
    <property type="term" value="P:amino acid activation for nonribosomal peptide biosynthetic process"/>
    <property type="evidence" value="ECO:0007669"/>
    <property type="project" value="TreeGrafter"/>
</dbReference>
<dbReference type="Pfam" id="PF00296">
    <property type="entry name" value="Bac_luciferase"/>
    <property type="match status" value="1"/>
</dbReference>
<dbReference type="Gene3D" id="3.20.20.30">
    <property type="entry name" value="Luciferase-like domain"/>
    <property type="match status" value="1"/>
</dbReference>
<dbReference type="EMBL" id="AUXX01000011">
    <property type="protein sequence ID" value="KZN67971.1"/>
    <property type="molecule type" value="Genomic_DNA"/>
</dbReference>
<dbReference type="Proteomes" id="UP000076661">
    <property type="component" value="Unassembled WGS sequence"/>
</dbReference>
<dbReference type="InterPro" id="IPR036736">
    <property type="entry name" value="ACP-like_sf"/>
</dbReference>
<dbReference type="InterPro" id="IPR041464">
    <property type="entry name" value="TubC_N"/>
</dbReference>